<keyword evidence="1" id="KW-1185">Reference proteome</keyword>
<dbReference type="Proteomes" id="UP000694864">
    <property type="component" value="Chromosome 2"/>
</dbReference>
<gene>
    <name evidence="2" type="primary">LOC104743211</name>
</gene>
<evidence type="ECO:0000313" key="1">
    <source>
        <dbReference type="Proteomes" id="UP000694864"/>
    </source>
</evidence>
<protein>
    <submittedName>
        <fullName evidence="2">Uncharacterized protein LOC104743211 isoform X1</fullName>
    </submittedName>
</protein>
<accession>A0ABM1R5F4</accession>
<organism evidence="1 2">
    <name type="scientific">Camelina sativa</name>
    <name type="common">False flax</name>
    <name type="synonym">Myagrum sativum</name>
    <dbReference type="NCBI Taxonomy" id="90675"/>
    <lineage>
        <taxon>Eukaryota</taxon>
        <taxon>Viridiplantae</taxon>
        <taxon>Streptophyta</taxon>
        <taxon>Embryophyta</taxon>
        <taxon>Tracheophyta</taxon>
        <taxon>Spermatophyta</taxon>
        <taxon>Magnoliopsida</taxon>
        <taxon>eudicotyledons</taxon>
        <taxon>Gunneridae</taxon>
        <taxon>Pentapetalae</taxon>
        <taxon>rosids</taxon>
        <taxon>malvids</taxon>
        <taxon>Brassicales</taxon>
        <taxon>Brassicaceae</taxon>
        <taxon>Camelineae</taxon>
        <taxon>Camelina</taxon>
    </lineage>
</organism>
<dbReference type="GeneID" id="104743211"/>
<reference evidence="1" key="1">
    <citation type="journal article" date="2014" name="Nat. Commun.">
        <title>The emerging biofuel crop Camelina sativa retains a highly undifferentiated hexaploid genome structure.</title>
        <authorList>
            <person name="Kagale S."/>
            <person name="Koh C."/>
            <person name="Nixon J."/>
            <person name="Bollina V."/>
            <person name="Clarke W.E."/>
            <person name="Tuteja R."/>
            <person name="Spillane C."/>
            <person name="Robinson S.J."/>
            <person name="Links M.G."/>
            <person name="Clarke C."/>
            <person name="Higgins E.E."/>
            <person name="Huebert T."/>
            <person name="Sharpe A.G."/>
            <person name="Parkin I.A."/>
        </authorList>
    </citation>
    <scope>NUCLEOTIDE SEQUENCE [LARGE SCALE GENOMIC DNA]</scope>
    <source>
        <strain evidence="1">cv. DH55</strain>
    </source>
</reference>
<proteinExistence type="predicted"/>
<name>A0ABM1R5F4_CAMSA</name>
<reference evidence="2" key="2">
    <citation type="submission" date="2025-08" db="UniProtKB">
        <authorList>
            <consortium name="RefSeq"/>
        </authorList>
    </citation>
    <scope>IDENTIFICATION</scope>
    <source>
        <tissue evidence="2">Leaf</tissue>
    </source>
</reference>
<evidence type="ECO:0000313" key="2">
    <source>
        <dbReference type="RefSeq" id="XP_019094242.1"/>
    </source>
</evidence>
<dbReference type="RefSeq" id="XP_019094242.1">
    <property type="nucleotide sequence ID" value="XM_019238697.1"/>
</dbReference>
<sequence length="193" mass="22215">MSVSGAAVASEINFRRAVEFGKTHVVKPKGKAPSNYCLATWAWGRWLKFRKLSGSLIFSKIFRNFTMDDSTSKFQWGQIMVFWDVEDWSILEKLNPRLVNEKITSDLYENGYLGPEMFNKLTYVFGHAAMRFVHVPKGNKHARVHFITEQLLLWALYGPSRPASLFIISESIKEEKQLVHPILWIGTVSILSF</sequence>